<reference evidence="2" key="1">
    <citation type="submission" date="2017-12" db="EMBL/GenBank/DDBJ databases">
        <authorList>
            <consortium name="DOE Joint Genome Institute"/>
            <person name="Mondo S.J."/>
            <person name="Kjaerbolling I."/>
            <person name="Vesth T.C."/>
            <person name="Frisvad J.C."/>
            <person name="Nybo J.L."/>
            <person name="Theobald S."/>
            <person name="Kuo A."/>
            <person name="Bowyer P."/>
            <person name="Matsuda Y."/>
            <person name="Lyhne E.K."/>
            <person name="Kogle M.E."/>
            <person name="Clum A."/>
            <person name="Lipzen A."/>
            <person name="Salamov A."/>
            <person name="Ngan C.Y."/>
            <person name="Daum C."/>
            <person name="Chiniquy J."/>
            <person name="Barry K."/>
            <person name="LaButti K."/>
            <person name="Haridas S."/>
            <person name="Simmons B.A."/>
            <person name="Magnuson J.K."/>
            <person name="Mortensen U.H."/>
            <person name="Larsen T.O."/>
            <person name="Grigoriev I.V."/>
            <person name="Baker S.E."/>
            <person name="Andersen M.R."/>
            <person name="Nordberg H.P."/>
            <person name="Cantor M.N."/>
            <person name="Hua S.X."/>
        </authorList>
    </citation>
    <scope>NUCLEOTIDE SEQUENCE [LARGE SCALE GENOMIC DNA]</scope>
    <source>
        <strain evidence="2">IBT 19404</strain>
    </source>
</reference>
<keyword evidence="2" id="KW-1185">Reference proteome</keyword>
<dbReference type="AlphaFoldDB" id="A0A2J5I1S6"/>
<name>A0A2J5I1S6_9EURO</name>
<sequence length="92" mass="10189">MLGNVPVWLHANHPGPCDLMRRRHGGGLCTYTYSLLVQEARRWTVPRVWKWNAPESAPCGGVIIYLAVVLGGIECLNEDAAAIDTRWKCTGV</sequence>
<accession>A0A2J5I1S6</accession>
<evidence type="ECO:0000313" key="2">
    <source>
        <dbReference type="Proteomes" id="UP000235023"/>
    </source>
</evidence>
<organism evidence="1 2">
    <name type="scientific">Aspergillus taichungensis</name>
    <dbReference type="NCBI Taxonomy" id="482145"/>
    <lineage>
        <taxon>Eukaryota</taxon>
        <taxon>Fungi</taxon>
        <taxon>Dikarya</taxon>
        <taxon>Ascomycota</taxon>
        <taxon>Pezizomycotina</taxon>
        <taxon>Eurotiomycetes</taxon>
        <taxon>Eurotiomycetidae</taxon>
        <taxon>Eurotiales</taxon>
        <taxon>Aspergillaceae</taxon>
        <taxon>Aspergillus</taxon>
        <taxon>Aspergillus subgen. Circumdati</taxon>
    </lineage>
</organism>
<proteinExistence type="predicted"/>
<dbReference type="Proteomes" id="UP000235023">
    <property type="component" value="Unassembled WGS sequence"/>
</dbReference>
<gene>
    <name evidence="1" type="ORF">BDW42DRAFT_164504</name>
</gene>
<protein>
    <submittedName>
        <fullName evidence="1">Uncharacterized protein</fullName>
    </submittedName>
</protein>
<evidence type="ECO:0000313" key="1">
    <source>
        <dbReference type="EMBL" id="PLN83710.1"/>
    </source>
</evidence>
<dbReference type="EMBL" id="KZ559517">
    <property type="protein sequence ID" value="PLN83710.1"/>
    <property type="molecule type" value="Genomic_DNA"/>
</dbReference>